<dbReference type="PROSITE" id="PS50297">
    <property type="entry name" value="ANK_REP_REGION"/>
    <property type="match status" value="3"/>
</dbReference>
<evidence type="ECO:0000313" key="5">
    <source>
        <dbReference type="EMBL" id="RDH29565.1"/>
    </source>
</evidence>
<keyword evidence="6" id="KW-1185">Reference proteome</keyword>
<dbReference type="AlphaFoldDB" id="A0A3F3PRK2"/>
<dbReference type="InterPro" id="IPR002110">
    <property type="entry name" value="Ankyrin_rpt"/>
</dbReference>
<name>A0A3F3PRK2_9EURO</name>
<evidence type="ECO:0000259" key="3">
    <source>
        <dbReference type="Pfam" id="PF22939"/>
    </source>
</evidence>
<dbReference type="GeneID" id="38142471"/>
<dbReference type="GO" id="GO:0009116">
    <property type="term" value="P:nucleoside metabolic process"/>
    <property type="evidence" value="ECO:0007669"/>
    <property type="project" value="InterPro"/>
</dbReference>
<dbReference type="Proteomes" id="UP000253729">
    <property type="component" value="Unassembled WGS sequence"/>
</dbReference>
<evidence type="ECO:0000256" key="1">
    <source>
        <dbReference type="ARBA" id="ARBA00022737"/>
    </source>
</evidence>
<dbReference type="InterPro" id="IPR056884">
    <property type="entry name" value="NPHP3-like_N"/>
</dbReference>
<dbReference type="Gene3D" id="1.25.40.20">
    <property type="entry name" value="Ankyrin repeat-containing domain"/>
    <property type="match status" value="1"/>
</dbReference>
<feature type="repeat" description="ANK" evidence="2">
    <location>
        <begin position="876"/>
        <end position="908"/>
    </location>
</feature>
<dbReference type="PANTHER" id="PTHR46082">
    <property type="entry name" value="ATP/GTP-BINDING PROTEIN-RELATED"/>
    <property type="match status" value="1"/>
</dbReference>
<feature type="domain" description="Nephrocystin 3-like N-terminal" evidence="4">
    <location>
        <begin position="371"/>
        <end position="527"/>
    </location>
</feature>
<evidence type="ECO:0000313" key="6">
    <source>
        <dbReference type="Proteomes" id="UP000253729"/>
    </source>
</evidence>
<dbReference type="Gene3D" id="3.40.50.1580">
    <property type="entry name" value="Nucleoside phosphorylase domain"/>
    <property type="match status" value="1"/>
</dbReference>
<proteinExistence type="predicted"/>
<dbReference type="PANTHER" id="PTHR46082:SF11">
    <property type="entry name" value="AAA+ ATPASE DOMAIN-CONTAINING PROTEIN-RELATED"/>
    <property type="match status" value="1"/>
</dbReference>
<reference evidence="5 6" key="1">
    <citation type="submission" date="2018-07" db="EMBL/GenBank/DDBJ databases">
        <title>The genomes of Aspergillus section Nigri reveals drivers in fungal speciation.</title>
        <authorList>
            <consortium name="DOE Joint Genome Institute"/>
            <person name="Vesth T.C."/>
            <person name="Nybo J."/>
            <person name="Theobald S."/>
            <person name="Brandl J."/>
            <person name="Frisvad J.C."/>
            <person name="Nielsen K.F."/>
            <person name="Lyhne E.K."/>
            <person name="Kogle M.E."/>
            <person name="Kuo A."/>
            <person name="Riley R."/>
            <person name="Clum A."/>
            <person name="Nolan M."/>
            <person name="Lipzen A."/>
            <person name="Salamov A."/>
            <person name="Henrissat B."/>
            <person name="Wiebenga A."/>
            <person name="De vries R.P."/>
            <person name="Grigoriev I.V."/>
            <person name="Mortensen U.H."/>
            <person name="Andersen M.R."/>
            <person name="Baker S.E."/>
        </authorList>
    </citation>
    <scope>NUCLEOTIDE SEQUENCE [LARGE SCALE GENOMIC DNA]</scope>
    <source>
        <strain evidence="5 6">CBS 139.54b</strain>
    </source>
</reference>
<gene>
    <name evidence="5" type="ORF">BDQ94DRAFT_182331</name>
</gene>
<dbReference type="SMART" id="SM00248">
    <property type="entry name" value="ANK"/>
    <property type="match status" value="4"/>
</dbReference>
<protein>
    <submittedName>
        <fullName evidence="5">Purine and uridine phosphorylase</fullName>
    </submittedName>
</protein>
<dbReference type="InterPro" id="IPR054471">
    <property type="entry name" value="GPIID_WHD"/>
</dbReference>
<dbReference type="Pfam" id="PF12796">
    <property type="entry name" value="Ank_2"/>
    <property type="match status" value="1"/>
</dbReference>
<dbReference type="SUPFAM" id="SSF48403">
    <property type="entry name" value="Ankyrin repeat"/>
    <property type="match status" value="1"/>
</dbReference>
<dbReference type="SUPFAM" id="SSF52540">
    <property type="entry name" value="P-loop containing nucleoside triphosphate hydrolases"/>
    <property type="match status" value="1"/>
</dbReference>
<dbReference type="Gene3D" id="3.40.50.300">
    <property type="entry name" value="P-loop containing nucleotide triphosphate hydrolases"/>
    <property type="match status" value="1"/>
</dbReference>
<evidence type="ECO:0000256" key="2">
    <source>
        <dbReference type="PROSITE-ProRule" id="PRU00023"/>
    </source>
</evidence>
<dbReference type="Pfam" id="PF24883">
    <property type="entry name" value="NPHP3_N"/>
    <property type="match status" value="1"/>
</dbReference>
<dbReference type="PROSITE" id="PS50088">
    <property type="entry name" value="ANK_REPEAT"/>
    <property type="match status" value="3"/>
</dbReference>
<dbReference type="Pfam" id="PF22939">
    <property type="entry name" value="WHD_GPIID"/>
    <property type="match status" value="1"/>
</dbReference>
<dbReference type="InterPro" id="IPR027417">
    <property type="entry name" value="P-loop_NTPase"/>
</dbReference>
<dbReference type="GO" id="GO:0003824">
    <property type="term" value="F:catalytic activity"/>
    <property type="evidence" value="ECO:0007669"/>
    <property type="project" value="InterPro"/>
</dbReference>
<keyword evidence="1" id="KW-0677">Repeat</keyword>
<dbReference type="InterPro" id="IPR035994">
    <property type="entry name" value="Nucleoside_phosphorylase_sf"/>
</dbReference>
<dbReference type="STRING" id="1341132.A0A3F3PRK2"/>
<feature type="repeat" description="ANK" evidence="2">
    <location>
        <begin position="909"/>
        <end position="941"/>
    </location>
</feature>
<dbReference type="InterPro" id="IPR053137">
    <property type="entry name" value="NLR-like"/>
</dbReference>
<dbReference type="EMBL" id="KZ852067">
    <property type="protein sequence ID" value="RDH29565.1"/>
    <property type="molecule type" value="Genomic_DNA"/>
</dbReference>
<evidence type="ECO:0000259" key="4">
    <source>
        <dbReference type="Pfam" id="PF24883"/>
    </source>
</evidence>
<accession>A0A3F3PRK2</accession>
<feature type="domain" description="GPI inositol-deacylase winged helix" evidence="3">
    <location>
        <begin position="642"/>
        <end position="735"/>
    </location>
</feature>
<dbReference type="RefSeq" id="XP_026622587.1">
    <property type="nucleotide sequence ID" value="XM_026774115.1"/>
</dbReference>
<sequence length="1006" mass="113707">MSTNNERLTHDDYTVAWICPLEVEQIAAITMLDSEHKRLRQPPNDHNVYTLGSINGHNIVIAGLYSPGNNSAAVVVTQMRSTFRHLRFGVLVGIGGGVPTKTGRGHIHLGHVIVSKPEGEHSGVVQYDHGKAELHLHPVLLNAAQEMDVRRAMALEDPLLNHISRINTAIPGLRRYKYPGAHRDQLFRPEYVHSDPTASCRKCGCDLSQVVDRYSDESDDDDDICVKREQVVVHRGTIAAGELVLKHGLLRDKLARQHGILCFEMEAAGALADFPCLVVRGVSDYADSHKNDRWQGYAAATAAAYARELFFHMPVDEVRQCRIAERDVQQITNQIQYLVQDNRCQKVHQWLYPPDPSSNLNKALKKRHLATGSWFLDRRPFLEWKSGTLQNLWLHGIPGCGKTILSATVIEHLSQLLRPSYAVLYYFFDFTDVEKQSIDKLVRSLVSQLYSICENSRKELDMVYSSCENGQRQPAYETLVSTFLQMTKDREVRIVIDALDECNARADLVLLIEHLATAGCYLFATSRKEEDIESEIRRWLHHDSIISIDADAVNGDIRTYVRTRLQSDRGFERWRSRQHVQGEIEVELMKKADGMFRWAACQLDSLEKCPDLRKLRESLSSLPKTLEETYGRILANIDEIYRDYAIRVLQFLTYSKRPLAIEEAVDALVVDLRIGAPFDPELRMPQPRDIMKICSSLVTLITRPNKHKRGNSMELQLAHFSVQQYLMSGRIAATFPANMAEVGLLYQNCINETSARGALTRVCLAYLSYLPHESPLPQIKQDFPLARYSAQYWLDHAKVAESLEDVQEAMLRFLEINAYQVWVRLFNPDAPWSYNKRRRIHRKMQSRLYCASLSGLRRVTEMLLQKGADVNEDGGYYGTALQAASAKGYTEIVQLLLEKGANINAQDGNFGTPLVAACNKGHIGIAQLLLEKGADVNAQGGKYGTALQAASAEGYTEIVQLLIEKGADAPPIPSSPWKGRYGAWLRVTTRDTRRLQGMETFAEFAF</sequence>
<feature type="repeat" description="ANK" evidence="2">
    <location>
        <begin position="942"/>
        <end position="968"/>
    </location>
</feature>
<keyword evidence="2" id="KW-0040">ANK repeat</keyword>
<organism evidence="5 6">
    <name type="scientific">Aspergillus welwitschiae</name>
    <dbReference type="NCBI Taxonomy" id="1341132"/>
    <lineage>
        <taxon>Eukaryota</taxon>
        <taxon>Fungi</taxon>
        <taxon>Dikarya</taxon>
        <taxon>Ascomycota</taxon>
        <taxon>Pezizomycotina</taxon>
        <taxon>Eurotiomycetes</taxon>
        <taxon>Eurotiomycetidae</taxon>
        <taxon>Eurotiales</taxon>
        <taxon>Aspergillaceae</taxon>
        <taxon>Aspergillus</taxon>
        <taxon>Aspergillus subgen. Circumdati</taxon>
    </lineage>
</organism>
<dbReference type="SUPFAM" id="SSF53167">
    <property type="entry name" value="Purine and uridine phosphorylases"/>
    <property type="match status" value="1"/>
</dbReference>
<dbReference type="InterPro" id="IPR036770">
    <property type="entry name" value="Ankyrin_rpt-contain_sf"/>
</dbReference>